<dbReference type="Gene3D" id="3.30.2310.20">
    <property type="entry name" value="RelE-like"/>
    <property type="match status" value="1"/>
</dbReference>
<dbReference type="RefSeq" id="WP_015757142.1">
    <property type="nucleotide sequence ID" value="NC_013216.1"/>
</dbReference>
<evidence type="ECO:0000313" key="1">
    <source>
        <dbReference type="EMBL" id="ACV62430.1"/>
    </source>
</evidence>
<dbReference type="AlphaFoldDB" id="C8VW78"/>
<dbReference type="KEGG" id="dae:Dtox_1570"/>
<dbReference type="EMBL" id="CP001720">
    <property type="protein sequence ID" value="ACV62430.1"/>
    <property type="molecule type" value="Genomic_DNA"/>
</dbReference>
<dbReference type="Pfam" id="PF15781">
    <property type="entry name" value="ParE-like_toxin"/>
    <property type="match status" value="1"/>
</dbReference>
<gene>
    <name evidence="1" type="ordered locus">Dtox_1570</name>
</gene>
<dbReference type="OrthoDB" id="82378at2"/>
<sequence length="98" mass="11453">MVWTFSLTGKIERLVKGLEKRQKALLESYKEQIGIFLQDPLAGSVLKGDLSGYKCWDWTFRGVSLCIVYKVFEGDKHIIICYFGTRENFYEEVKSYLK</sequence>
<dbReference type="Proteomes" id="UP000002217">
    <property type="component" value="Chromosome"/>
</dbReference>
<proteinExistence type="predicted"/>
<dbReference type="HOGENOM" id="CLU_157820_1_0_9"/>
<dbReference type="eggNOG" id="COG2026">
    <property type="taxonomic scope" value="Bacteria"/>
</dbReference>
<organism evidence="1 2">
    <name type="scientific">Desulfofarcimen acetoxidans (strain ATCC 49208 / DSM 771 / KCTC 5769 / VKM B-1644 / 5575)</name>
    <name type="common">Desulfotomaculum acetoxidans</name>
    <dbReference type="NCBI Taxonomy" id="485916"/>
    <lineage>
        <taxon>Bacteria</taxon>
        <taxon>Bacillati</taxon>
        <taxon>Bacillota</taxon>
        <taxon>Clostridia</taxon>
        <taxon>Eubacteriales</taxon>
        <taxon>Peptococcaceae</taxon>
        <taxon>Desulfofarcimen</taxon>
    </lineage>
</organism>
<reference evidence="1 2" key="1">
    <citation type="journal article" date="2009" name="Stand. Genomic Sci.">
        <title>Complete genome sequence of Desulfotomaculum acetoxidans type strain (5575).</title>
        <authorList>
            <person name="Spring S."/>
            <person name="Lapidus A."/>
            <person name="Schroder M."/>
            <person name="Gleim D."/>
            <person name="Sims D."/>
            <person name="Meincke L."/>
            <person name="Glavina Del Rio T."/>
            <person name="Tice H."/>
            <person name="Copeland A."/>
            <person name="Cheng J.F."/>
            <person name="Lucas S."/>
            <person name="Chen F."/>
            <person name="Nolan M."/>
            <person name="Bruce D."/>
            <person name="Goodwin L."/>
            <person name="Pitluck S."/>
            <person name="Ivanova N."/>
            <person name="Mavromatis K."/>
            <person name="Mikhailova N."/>
            <person name="Pati A."/>
            <person name="Chen A."/>
            <person name="Palaniappan K."/>
            <person name="Land M."/>
            <person name="Hauser L."/>
            <person name="Chang Y.J."/>
            <person name="Jeffries C.D."/>
            <person name="Chain P."/>
            <person name="Saunders E."/>
            <person name="Brettin T."/>
            <person name="Detter J.C."/>
            <person name="Goker M."/>
            <person name="Bristow J."/>
            <person name="Eisen J.A."/>
            <person name="Markowitz V."/>
            <person name="Hugenholtz P."/>
            <person name="Kyrpides N.C."/>
            <person name="Klenk H.P."/>
            <person name="Han C."/>
        </authorList>
    </citation>
    <scope>NUCLEOTIDE SEQUENCE [LARGE SCALE GENOMIC DNA]</scope>
    <source>
        <strain evidence="2">ATCC 49208 / DSM 771 / VKM B-1644</strain>
    </source>
</reference>
<dbReference type="InterPro" id="IPR035093">
    <property type="entry name" value="RelE/ParE_toxin_dom_sf"/>
</dbReference>
<dbReference type="InterPro" id="IPR031552">
    <property type="entry name" value="ParE-like_toxin"/>
</dbReference>
<dbReference type="STRING" id="485916.Dtox_1570"/>
<protein>
    <submittedName>
        <fullName evidence="1">Addiction module antitoxin</fullName>
    </submittedName>
</protein>
<keyword evidence="2" id="KW-1185">Reference proteome</keyword>
<evidence type="ECO:0000313" key="2">
    <source>
        <dbReference type="Proteomes" id="UP000002217"/>
    </source>
</evidence>
<accession>C8VW78</accession>
<name>C8VW78_DESAS</name>